<proteinExistence type="predicted"/>
<evidence type="ECO:0000256" key="1">
    <source>
        <dbReference type="ARBA" id="ARBA00022679"/>
    </source>
</evidence>
<dbReference type="PANTHER" id="PTHR12213">
    <property type="entry name" value="CORRINOID ADENOSYLTRANSFERASE"/>
    <property type="match status" value="1"/>
</dbReference>
<dbReference type="InterPro" id="IPR016030">
    <property type="entry name" value="CblAdoTrfase-like"/>
</dbReference>
<dbReference type="NCBIfam" id="TIGR00636">
    <property type="entry name" value="PduO_Nterm"/>
    <property type="match status" value="1"/>
</dbReference>
<dbReference type="InterPro" id="IPR036451">
    <property type="entry name" value="CblAdoTrfase-like_sf"/>
</dbReference>
<evidence type="ECO:0000256" key="2">
    <source>
        <dbReference type="ARBA" id="ARBA00022741"/>
    </source>
</evidence>
<sequence length="212" mass="23696">MVRITKVHTGKGDGGETNLASGERVSKSDVRVNFFGTIDELNAVIGMVRAELQRVETHHEDGGERATVRTVKHVVEPKLALIQQELFDVGGECAFKPNQVPEAMTVIGQEQADRLCAEMDAWTENLEPLESFILPTGSPLIATMHLARTVTRRAERCAMRLCEQEGDDAVRDLVIAYLNRLSDWLFVAIRWIVMTLGEDEALWVPLGKRNQD</sequence>
<keyword evidence="3" id="KW-0067">ATP-binding</keyword>
<dbReference type="Gene3D" id="1.20.1200.10">
    <property type="entry name" value="Cobalamin adenosyltransferase-like"/>
    <property type="match status" value="1"/>
</dbReference>
<name>A0A382M0L3_9ZZZZ</name>
<gene>
    <name evidence="6" type="ORF">METZ01_LOCUS295062</name>
</gene>
<dbReference type="PANTHER" id="PTHR12213:SF0">
    <property type="entry name" value="CORRINOID ADENOSYLTRANSFERASE MMAB"/>
    <property type="match status" value="1"/>
</dbReference>
<evidence type="ECO:0000259" key="5">
    <source>
        <dbReference type="Pfam" id="PF01923"/>
    </source>
</evidence>
<dbReference type="SUPFAM" id="SSF89028">
    <property type="entry name" value="Cobalamin adenosyltransferase-like"/>
    <property type="match status" value="1"/>
</dbReference>
<dbReference type="Pfam" id="PF01923">
    <property type="entry name" value="Cob_adeno_trans"/>
    <property type="match status" value="1"/>
</dbReference>
<dbReference type="GO" id="GO:0005524">
    <property type="term" value="F:ATP binding"/>
    <property type="evidence" value="ECO:0007669"/>
    <property type="project" value="UniProtKB-KW"/>
</dbReference>
<dbReference type="EMBL" id="UINC01090347">
    <property type="protein sequence ID" value="SVC42208.1"/>
    <property type="molecule type" value="Genomic_DNA"/>
</dbReference>
<dbReference type="InterPro" id="IPR029499">
    <property type="entry name" value="PduO-typ"/>
</dbReference>
<organism evidence="6">
    <name type="scientific">marine metagenome</name>
    <dbReference type="NCBI Taxonomy" id="408172"/>
    <lineage>
        <taxon>unclassified sequences</taxon>
        <taxon>metagenomes</taxon>
        <taxon>ecological metagenomes</taxon>
    </lineage>
</organism>
<evidence type="ECO:0000313" key="6">
    <source>
        <dbReference type="EMBL" id="SVC42208.1"/>
    </source>
</evidence>
<dbReference type="AlphaFoldDB" id="A0A382M0L3"/>
<keyword evidence="1" id="KW-0808">Transferase</keyword>
<feature type="region of interest" description="Disordered" evidence="4">
    <location>
        <begin position="1"/>
        <end position="21"/>
    </location>
</feature>
<reference evidence="6" key="1">
    <citation type="submission" date="2018-05" db="EMBL/GenBank/DDBJ databases">
        <authorList>
            <person name="Lanie J.A."/>
            <person name="Ng W.-L."/>
            <person name="Kazmierczak K.M."/>
            <person name="Andrzejewski T.M."/>
            <person name="Davidsen T.M."/>
            <person name="Wayne K.J."/>
            <person name="Tettelin H."/>
            <person name="Glass J.I."/>
            <person name="Rusch D."/>
            <person name="Podicherti R."/>
            <person name="Tsui H.-C.T."/>
            <person name="Winkler M.E."/>
        </authorList>
    </citation>
    <scope>NUCLEOTIDE SEQUENCE</scope>
</reference>
<dbReference type="GO" id="GO:0008817">
    <property type="term" value="F:corrinoid adenosyltransferase activity"/>
    <property type="evidence" value="ECO:0007669"/>
    <property type="project" value="TreeGrafter"/>
</dbReference>
<keyword evidence="2" id="KW-0547">Nucleotide-binding</keyword>
<evidence type="ECO:0000256" key="4">
    <source>
        <dbReference type="SAM" id="MobiDB-lite"/>
    </source>
</evidence>
<evidence type="ECO:0000256" key="3">
    <source>
        <dbReference type="ARBA" id="ARBA00022840"/>
    </source>
</evidence>
<protein>
    <recommendedName>
        <fullName evidence="5">Cobalamin adenosyltransferase-like domain-containing protein</fullName>
    </recommendedName>
</protein>
<feature type="domain" description="Cobalamin adenosyltransferase-like" evidence="5">
    <location>
        <begin position="8"/>
        <end position="191"/>
    </location>
</feature>
<accession>A0A382M0L3</accession>